<dbReference type="HOGENOM" id="CLU_565281_0_0_1"/>
<dbReference type="AlphaFoldDB" id="G0MN02"/>
<organism evidence="3">
    <name type="scientific">Caenorhabditis brenneri</name>
    <name type="common">Nematode worm</name>
    <dbReference type="NCBI Taxonomy" id="135651"/>
    <lineage>
        <taxon>Eukaryota</taxon>
        <taxon>Metazoa</taxon>
        <taxon>Ecdysozoa</taxon>
        <taxon>Nematoda</taxon>
        <taxon>Chromadorea</taxon>
        <taxon>Rhabditida</taxon>
        <taxon>Rhabditina</taxon>
        <taxon>Rhabditomorpha</taxon>
        <taxon>Rhabditoidea</taxon>
        <taxon>Rhabditidae</taxon>
        <taxon>Peloderinae</taxon>
        <taxon>Caenorhabditis</taxon>
    </lineage>
</organism>
<evidence type="ECO:0000313" key="3">
    <source>
        <dbReference type="Proteomes" id="UP000008068"/>
    </source>
</evidence>
<dbReference type="EMBL" id="GL379803">
    <property type="protein sequence ID" value="EGT38245.1"/>
    <property type="molecule type" value="Genomic_DNA"/>
</dbReference>
<feature type="region of interest" description="Disordered" evidence="1">
    <location>
        <begin position="445"/>
        <end position="465"/>
    </location>
</feature>
<evidence type="ECO:0000256" key="1">
    <source>
        <dbReference type="SAM" id="MobiDB-lite"/>
    </source>
</evidence>
<evidence type="ECO:0000313" key="2">
    <source>
        <dbReference type="EMBL" id="EGT38245.1"/>
    </source>
</evidence>
<gene>
    <name evidence="2" type="ORF">CAEBREN_12213</name>
</gene>
<keyword evidence="3" id="KW-1185">Reference proteome</keyword>
<name>G0MN02_CAEBE</name>
<reference evidence="3" key="1">
    <citation type="submission" date="2011-07" db="EMBL/GenBank/DDBJ databases">
        <authorList>
            <consortium name="Caenorhabditis brenneri Sequencing and Analysis Consortium"/>
            <person name="Wilson R.K."/>
        </authorList>
    </citation>
    <scope>NUCLEOTIDE SEQUENCE [LARGE SCALE GENOMIC DNA]</scope>
    <source>
        <strain evidence="3">PB2801</strain>
    </source>
</reference>
<sequence>MPRRNRRVPPEDPYTGFEVECAESFEFFIQHLTPNGIVPVVEPPVEFYESGLAWLKNHYSEIPEKDLLECMSQLLIDFRENMDTLPLRFEIIDVLTSGTRVEMFGDIVQEIIEYFTVFEWACHKTPPGENYLKARRHYFNVYANQNFRDLVDKDFFTLRTAAIILLGSNAEVEPELVRIGLEIIFEDFTENLMPYIDEGHIHKWAKFGFIPHTLEFVYQLNPEELKPIHIDNIADMILMVEIIYTIDPLGTFPFLDKGTIRGLWRLLDKFLHNRRLRTRILQTILKVLERLQDTVETVQVCMKEEPFSILMDQIFFEHGLDPEDDHLPMKTQIENQIKVNAEAKELSITILLTIYNALHDKKEKEDLIKEFMEDIKNATHGYEIRLSDSGYFPKISWLLTHCRKTTTEHMLTWFHDHFLELEEEREELGVHEDAVDEIYDFPERPEDMGVEEDVEDVEEEEELDEDELLVVRGSMERGYLYLS</sequence>
<dbReference type="Proteomes" id="UP000008068">
    <property type="component" value="Unassembled WGS sequence"/>
</dbReference>
<protein>
    <submittedName>
        <fullName evidence="2">Uncharacterized protein</fullName>
    </submittedName>
</protein>
<feature type="compositionally biased region" description="Acidic residues" evidence="1">
    <location>
        <begin position="448"/>
        <end position="465"/>
    </location>
</feature>
<accession>G0MN02</accession>
<dbReference type="InParanoid" id="G0MN02"/>
<proteinExistence type="predicted"/>